<sequence length="338" mass="37458">MSEDNRALGPGGSASRAEAEQAWTQAGGGGDHRRLTRLQRLTARFGRGTVIGVPYLWLLLFFLLPFLIVLKISFAEFRIGVPPYTPLLAWLEGGYIQVKLAIGNYLFLLQDPLYVTAYLNSLKVAFFSTVFALLIGYPMAYAIARASPSWRAVFLLLVILPFWTSFLIRVYAWIGILKNNGLINNALMALGLIDDPLPLLNTEFSLYVGIVYSYLPFMVLPLYATLERMDVSLLEAAEDLGCRPFKAFLTVTLPLSMPGIVAGSMLVFIPAVGEFVIPDLLGGADTLMIGKVLWSEFFNNRDWPVASAVAIAMLVLLVIPIVIFQHYQQRQAERAEAS</sequence>
<organism evidence="11 12">
    <name type="scientific">Roseospira goensis</name>
    <dbReference type="NCBI Taxonomy" id="391922"/>
    <lineage>
        <taxon>Bacteria</taxon>
        <taxon>Pseudomonadati</taxon>
        <taxon>Pseudomonadota</taxon>
        <taxon>Alphaproteobacteria</taxon>
        <taxon>Rhodospirillales</taxon>
        <taxon>Rhodospirillaceae</taxon>
        <taxon>Roseospira</taxon>
    </lineage>
</organism>
<dbReference type="GO" id="GO:0055085">
    <property type="term" value="P:transmembrane transport"/>
    <property type="evidence" value="ECO:0007669"/>
    <property type="project" value="InterPro"/>
</dbReference>
<keyword evidence="12" id="KW-1185">Reference proteome</keyword>
<evidence type="ECO:0000259" key="10">
    <source>
        <dbReference type="PROSITE" id="PS50928"/>
    </source>
</evidence>
<dbReference type="RefSeq" id="WP_184432358.1">
    <property type="nucleotide sequence ID" value="NZ_JACIGI010000006.1"/>
</dbReference>
<name>A0A7W6RXY5_9PROT</name>
<feature type="domain" description="ABC transmembrane type-1" evidence="10">
    <location>
        <begin position="118"/>
        <end position="324"/>
    </location>
</feature>
<keyword evidence="6 8" id="KW-1133">Transmembrane helix</keyword>
<keyword evidence="3 8" id="KW-0813">Transport</keyword>
<feature type="transmembrane region" description="Helical" evidence="8">
    <location>
        <begin position="204"/>
        <end position="226"/>
    </location>
</feature>
<evidence type="ECO:0000256" key="6">
    <source>
        <dbReference type="ARBA" id="ARBA00022989"/>
    </source>
</evidence>
<keyword evidence="5 8" id="KW-0812">Transmembrane</keyword>
<feature type="transmembrane region" description="Helical" evidence="8">
    <location>
        <begin position="121"/>
        <end position="140"/>
    </location>
</feature>
<feature type="transmembrane region" description="Helical" evidence="8">
    <location>
        <begin position="247"/>
        <end position="272"/>
    </location>
</feature>
<feature type="transmembrane region" description="Helical" evidence="8">
    <location>
        <begin position="303"/>
        <end position="324"/>
    </location>
</feature>
<evidence type="ECO:0000256" key="9">
    <source>
        <dbReference type="SAM" id="MobiDB-lite"/>
    </source>
</evidence>
<dbReference type="Proteomes" id="UP000555728">
    <property type="component" value="Unassembled WGS sequence"/>
</dbReference>
<dbReference type="Gene3D" id="1.10.3720.10">
    <property type="entry name" value="MetI-like"/>
    <property type="match status" value="1"/>
</dbReference>
<dbReference type="SUPFAM" id="SSF161098">
    <property type="entry name" value="MetI-like"/>
    <property type="match status" value="1"/>
</dbReference>
<keyword evidence="4" id="KW-1003">Cell membrane</keyword>
<dbReference type="AlphaFoldDB" id="A0A7W6RXY5"/>
<dbReference type="PANTHER" id="PTHR42929:SF3">
    <property type="entry name" value="PUTRESCINE TRANSPORT SYSTEM PERMEASE PROTEIN POTH"/>
    <property type="match status" value="1"/>
</dbReference>
<evidence type="ECO:0000256" key="5">
    <source>
        <dbReference type="ARBA" id="ARBA00022692"/>
    </source>
</evidence>
<gene>
    <name evidence="11" type="ORF">GGD88_001006</name>
</gene>
<evidence type="ECO:0000313" key="11">
    <source>
        <dbReference type="EMBL" id="MBB4285289.1"/>
    </source>
</evidence>
<evidence type="ECO:0000256" key="8">
    <source>
        <dbReference type="RuleBase" id="RU363032"/>
    </source>
</evidence>
<feature type="transmembrane region" description="Helical" evidence="8">
    <location>
        <begin position="87"/>
        <end position="109"/>
    </location>
</feature>
<protein>
    <submittedName>
        <fullName evidence="11">Putrescine transport system permease protein</fullName>
    </submittedName>
</protein>
<feature type="transmembrane region" description="Helical" evidence="8">
    <location>
        <begin position="55"/>
        <end position="75"/>
    </location>
</feature>
<evidence type="ECO:0000256" key="2">
    <source>
        <dbReference type="ARBA" id="ARBA00007069"/>
    </source>
</evidence>
<feature type="transmembrane region" description="Helical" evidence="8">
    <location>
        <begin position="152"/>
        <end position="174"/>
    </location>
</feature>
<dbReference type="CDD" id="cd06261">
    <property type="entry name" value="TM_PBP2"/>
    <property type="match status" value="1"/>
</dbReference>
<dbReference type="Pfam" id="PF00528">
    <property type="entry name" value="BPD_transp_1"/>
    <property type="match status" value="1"/>
</dbReference>
<reference evidence="11 12" key="1">
    <citation type="submission" date="2020-08" db="EMBL/GenBank/DDBJ databases">
        <title>Genome sequencing of Purple Non-Sulfur Bacteria from various extreme environments.</title>
        <authorList>
            <person name="Mayer M."/>
        </authorList>
    </citation>
    <scope>NUCLEOTIDE SEQUENCE [LARGE SCALE GENOMIC DNA]</scope>
    <source>
        <strain evidence="11 12">JA135</strain>
    </source>
</reference>
<comment type="similarity">
    <text evidence="2">Belongs to the binding-protein-dependent transport system permease family. CysTW subfamily.</text>
</comment>
<evidence type="ECO:0000256" key="7">
    <source>
        <dbReference type="ARBA" id="ARBA00023136"/>
    </source>
</evidence>
<comment type="caution">
    <text evidence="11">The sequence shown here is derived from an EMBL/GenBank/DDBJ whole genome shotgun (WGS) entry which is preliminary data.</text>
</comment>
<evidence type="ECO:0000313" key="12">
    <source>
        <dbReference type="Proteomes" id="UP000555728"/>
    </source>
</evidence>
<comment type="subcellular location">
    <subcellularLocation>
        <location evidence="1 8">Cell membrane</location>
        <topology evidence="1 8">Multi-pass membrane protein</topology>
    </subcellularLocation>
</comment>
<feature type="region of interest" description="Disordered" evidence="9">
    <location>
        <begin position="1"/>
        <end position="30"/>
    </location>
</feature>
<dbReference type="PANTHER" id="PTHR42929">
    <property type="entry name" value="INNER MEMBRANE ABC TRANSPORTER PERMEASE PROTEIN YDCU-RELATED-RELATED"/>
    <property type="match status" value="1"/>
</dbReference>
<evidence type="ECO:0000256" key="1">
    <source>
        <dbReference type="ARBA" id="ARBA00004651"/>
    </source>
</evidence>
<dbReference type="EMBL" id="JACIGI010000006">
    <property type="protein sequence ID" value="MBB4285289.1"/>
    <property type="molecule type" value="Genomic_DNA"/>
</dbReference>
<evidence type="ECO:0000256" key="4">
    <source>
        <dbReference type="ARBA" id="ARBA00022475"/>
    </source>
</evidence>
<dbReference type="GO" id="GO:0005886">
    <property type="term" value="C:plasma membrane"/>
    <property type="evidence" value="ECO:0007669"/>
    <property type="project" value="UniProtKB-SubCell"/>
</dbReference>
<evidence type="ECO:0000256" key="3">
    <source>
        <dbReference type="ARBA" id="ARBA00022448"/>
    </source>
</evidence>
<keyword evidence="7 8" id="KW-0472">Membrane</keyword>
<proteinExistence type="inferred from homology"/>
<dbReference type="InterPro" id="IPR000515">
    <property type="entry name" value="MetI-like"/>
</dbReference>
<dbReference type="InterPro" id="IPR035906">
    <property type="entry name" value="MetI-like_sf"/>
</dbReference>
<dbReference type="PROSITE" id="PS50928">
    <property type="entry name" value="ABC_TM1"/>
    <property type="match status" value="1"/>
</dbReference>
<accession>A0A7W6RXY5</accession>